<dbReference type="SMART" id="SM00398">
    <property type="entry name" value="HMG"/>
    <property type="match status" value="2"/>
</dbReference>
<evidence type="ECO:0000259" key="4">
    <source>
        <dbReference type="PROSITE" id="PS50118"/>
    </source>
</evidence>
<dbReference type="GO" id="GO:0003677">
    <property type="term" value="F:DNA binding"/>
    <property type="evidence" value="ECO:0007669"/>
    <property type="project" value="UniProtKB-UniRule"/>
</dbReference>
<dbReference type="InterPro" id="IPR009071">
    <property type="entry name" value="HMG_box_dom"/>
</dbReference>
<dbReference type="EMBL" id="CAJNIZ010000325">
    <property type="protein sequence ID" value="CAE7158970.1"/>
    <property type="molecule type" value="Genomic_DNA"/>
</dbReference>
<dbReference type="InterPro" id="IPR050342">
    <property type="entry name" value="HMGB"/>
</dbReference>
<feature type="compositionally biased region" description="Basic residues" evidence="3">
    <location>
        <begin position="84"/>
        <end position="97"/>
    </location>
</feature>
<comment type="caution">
    <text evidence="5">The sequence shown here is derived from an EMBL/GenBank/DDBJ whole genome shotgun (WGS) entry which is preliminary data.</text>
</comment>
<protein>
    <submittedName>
        <fullName evidence="5">SSRP1 protein</fullName>
    </submittedName>
</protein>
<dbReference type="Pfam" id="PF00505">
    <property type="entry name" value="HMG_box"/>
    <property type="match status" value="2"/>
</dbReference>
<name>A0A812IRJ1_SYMPI</name>
<evidence type="ECO:0000313" key="5">
    <source>
        <dbReference type="EMBL" id="CAE7158970.1"/>
    </source>
</evidence>
<keyword evidence="2" id="KW-0539">Nucleus</keyword>
<organism evidence="5 6">
    <name type="scientific">Symbiodinium pilosum</name>
    <name type="common">Dinoflagellate</name>
    <dbReference type="NCBI Taxonomy" id="2952"/>
    <lineage>
        <taxon>Eukaryota</taxon>
        <taxon>Sar</taxon>
        <taxon>Alveolata</taxon>
        <taxon>Dinophyceae</taxon>
        <taxon>Suessiales</taxon>
        <taxon>Symbiodiniaceae</taxon>
        <taxon>Symbiodinium</taxon>
    </lineage>
</organism>
<dbReference type="SUPFAM" id="SSF47095">
    <property type="entry name" value="HMG-box"/>
    <property type="match status" value="2"/>
</dbReference>
<evidence type="ECO:0000256" key="2">
    <source>
        <dbReference type="PROSITE-ProRule" id="PRU00267"/>
    </source>
</evidence>
<keyword evidence="6" id="KW-1185">Reference proteome</keyword>
<gene>
    <name evidence="5" type="primary">SSRP1</name>
    <name evidence="5" type="ORF">SPIL2461_LOCUS430</name>
</gene>
<feature type="DNA-binding region" description="HMG box" evidence="2">
    <location>
        <begin position="7"/>
        <end position="76"/>
    </location>
</feature>
<proteinExistence type="predicted"/>
<dbReference type="PROSITE" id="PS50118">
    <property type="entry name" value="HMG_BOX_2"/>
    <property type="match status" value="2"/>
</dbReference>
<feature type="DNA-binding region" description="HMG box" evidence="2">
    <location>
        <begin position="103"/>
        <end position="171"/>
    </location>
</feature>
<feature type="compositionally biased region" description="Basic and acidic residues" evidence="3">
    <location>
        <begin position="179"/>
        <end position="224"/>
    </location>
</feature>
<feature type="region of interest" description="Disordered" evidence="3">
    <location>
        <begin position="79"/>
        <end position="109"/>
    </location>
</feature>
<feature type="compositionally biased region" description="Basic residues" evidence="3">
    <location>
        <begin position="225"/>
        <end position="235"/>
    </location>
</feature>
<reference evidence="5" key="1">
    <citation type="submission" date="2021-02" db="EMBL/GenBank/DDBJ databases">
        <authorList>
            <person name="Dougan E. K."/>
            <person name="Rhodes N."/>
            <person name="Thang M."/>
            <person name="Chan C."/>
        </authorList>
    </citation>
    <scope>NUCLEOTIDE SEQUENCE</scope>
</reference>
<dbReference type="GO" id="GO:0005634">
    <property type="term" value="C:nucleus"/>
    <property type="evidence" value="ECO:0007669"/>
    <property type="project" value="UniProtKB-UniRule"/>
</dbReference>
<keyword evidence="1 2" id="KW-0238">DNA-binding</keyword>
<sequence>MAGEQPKKPTGGAYGMWLAEHRAELQKEVGPGKPASEVAKLAGSRFKEVNAEEKAVYQKKFEEANAKYAADMEAFLEAGGEKKGTKRKADKTAKKKKDPAAPKKPAGGAFGCFLAKNRPAFMLEVKGQPITAVTKLASDRWKSLSEDEKKVFQEEYETKKAEYEEAKKSYVPLPSAENEAEKPAKKARVSKEDKETAKQSAKEKKAAEKQAKADTKAAAKDKAKAKAKASPKSKAGKGSGKGAKKAAAAKSTVELSDAVAAKADKAGLKAALLNLAARADVKESGKSHNAILKALEESGGLIHPAKRALLGA</sequence>
<feature type="domain" description="HMG box" evidence="4">
    <location>
        <begin position="7"/>
        <end position="76"/>
    </location>
</feature>
<dbReference type="InterPro" id="IPR036910">
    <property type="entry name" value="HMG_box_dom_sf"/>
</dbReference>
<dbReference type="AlphaFoldDB" id="A0A812IRJ1"/>
<accession>A0A812IRJ1</accession>
<dbReference type="Gene3D" id="1.10.30.10">
    <property type="entry name" value="High mobility group box domain"/>
    <property type="match status" value="2"/>
</dbReference>
<dbReference type="CDD" id="cd00084">
    <property type="entry name" value="HMG-box_SF"/>
    <property type="match status" value="2"/>
</dbReference>
<dbReference type="PANTHER" id="PTHR48112">
    <property type="entry name" value="HIGH MOBILITY GROUP PROTEIN DSP1"/>
    <property type="match status" value="1"/>
</dbReference>
<feature type="region of interest" description="Disordered" evidence="3">
    <location>
        <begin position="163"/>
        <end position="251"/>
    </location>
</feature>
<dbReference type="OrthoDB" id="9996127at2759"/>
<evidence type="ECO:0000313" key="6">
    <source>
        <dbReference type="Proteomes" id="UP000649617"/>
    </source>
</evidence>
<feature type="domain" description="HMG box" evidence="4">
    <location>
        <begin position="103"/>
        <end position="171"/>
    </location>
</feature>
<evidence type="ECO:0000256" key="1">
    <source>
        <dbReference type="ARBA" id="ARBA00023125"/>
    </source>
</evidence>
<dbReference type="PANTHER" id="PTHR48112:SF22">
    <property type="entry name" value="MITOCHONDRIAL TRANSCRIPTION FACTOR A, ISOFORM B"/>
    <property type="match status" value="1"/>
</dbReference>
<dbReference type="Proteomes" id="UP000649617">
    <property type="component" value="Unassembled WGS sequence"/>
</dbReference>
<evidence type="ECO:0000256" key="3">
    <source>
        <dbReference type="SAM" id="MobiDB-lite"/>
    </source>
</evidence>